<reference evidence="2" key="2">
    <citation type="submission" date="2020-09" db="EMBL/GenBank/DDBJ databases">
        <authorList>
            <person name="Sun Q."/>
            <person name="Ohkuma M."/>
        </authorList>
    </citation>
    <scope>NUCLEOTIDE SEQUENCE</scope>
    <source>
        <strain evidence="2">JCM 4633</strain>
    </source>
</reference>
<evidence type="ECO:0000256" key="1">
    <source>
        <dbReference type="SAM" id="MobiDB-lite"/>
    </source>
</evidence>
<protein>
    <submittedName>
        <fullName evidence="2">Uncharacterized protein</fullName>
    </submittedName>
</protein>
<evidence type="ECO:0000313" key="2">
    <source>
        <dbReference type="EMBL" id="GHC32647.1"/>
    </source>
</evidence>
<gene>
    <name evidence="2" type="ORF">GCM10010507_01170</name>
</gene>
<name>A0A918WDC3_STRCJ</name>
<accession>A0A918WDC3</accession>
<proteinExistence type="predicted"/>
<dbReference type="Proteomes" id="UP000646244">
    <property type="component" value="Unassembled WGS sequence"/>
</dbReference>
<comment type="caution">
    <text evidence="2">The sequence shown here is derived from an EMBL/GenBank/DDBJ whole genome shotgun (WGS) entry which is preliminary data.</text>
</comment>
<dbReference type="EMBL" id="BMVB01000001">
    <property type="protein sequence ID" value="GHC32647.1"/>
    <property type="molecule type" value="Genomic_DNA"/>
</dbReference>
<feature type="compositionally biased region" description="Low complexity" evidence="1">
    <location>
        <begin position="1"/>
        <end position="10"/>
    </location>
</feature>
<feature type="region of interest" description="Disordered" evidence="1">
    <location>
        <begin position="1"/>
        <end position="21"/>
    </location>
</feature>
<organism evidence="2 3">
    <name type="scientific">Streptomyces cinnamoneus</name>
    <name type="common">Streptoverticillium cinnamoneum</name>
    <dbReference type="NCBI Taxonomy" id="53446"/>
    <lineage>
        <taxon>Bacteria</taxon>
        <taxon>Bacillati</taxon>
        <taxon>Actinomycetota</taxon>
        <taxon>Actinomycetes</taxon>
        <taxon>Kitasatosporales</taxon>
        <taxon>Streptomycetaceae</taxon>
        <taxon>Streptomyces</taxon>
        <taxon>Streptomyces cinnamoneus group</taxon>
    </lineage>
</organism>
<reference evidence="2" key="1">
    <citation type="journal article" date="2014" name="Int. J. Syst. Evol. Microbiol.">
        <title>Complete genome sequence of Corynebacterium casei LMG S-19264T (=DSM 44701T), isolated from a smear-ripened cheese.</title>
        <authorList>
            <consortium name="US DOE Joint Genome Institute (JGI-PGF)"/>
            <person name="Walter F."/>
            <person name="Albersmeier A."/>
            <person name="Kalinowski J."/>
            <person name="Ruckert C."/>
        </authorList>
    </citation>
    <scope>NUCLEOTIDE SEQUENCE</scope>
    <source>
        <strain evidence="2">JCM 4633</strain>
    </source>
</reference>
<evidence type="ECO:0000313" key="3">
    <source>
        <dbReference type="Proteomes" id="UP000646244"/>
    </source>
</evidence>
<sequence length="75" mass="7623">MSDTDAATDSGTGGSGSGPLRRIAAAVDRERDVSSRTCLTCGGPTRVVVREELTGHSPPVVSARKECAGPGCPRP</sequence>
<dbReference type="AlphaFoldDB" id="A0A918WDC3"/>